<sequence length="237" mass="26071">MTTELAERLRLFEPLLDDLAAVFLPGEERPADPSDDPAFNAYHRCGVMRFKIGEACGSAPEAVREHADQIMYAIAHDHCPSGNRRLIEPLVLGIGARQVMERVLCYLETGSSAEKLGAAMAWYWASPSVRYATMEELRADRDSGEGPLRISLSPGTPTPADANAEAHALHRELEPRFRIGCLRAFIASNAPGERLYLSYRFTLDPADYPPEAHAEVEAAARIAAAAPECYRQGNHQP</sequence>
<evidence type="ECO:0000313" key="1">
    <source>
        <dbReference type="EMBL" id="MQY07362.1"/>
    </source>
</evidence>
<keyword evidence="2" id="KW-1185">Reference proteome</keyword>
<dbReference type="EMBL" id="WEGH01000003">
    <property type="protein sequence ID" value="MQY07362.1"/>
    <property type="molecule type" value="Genomic_DNA"/>
</dbReference>
<comment type="caution">
    <text evidence="1">The sequence shown here is derived from an EMBL/GenBank/DDBJ whole genome shotgun (WGS) entry which is preliminary data.</text>
</comment>
<name>A0A7K0C2L7_9ACTN</name>
<organism evidence="1 2">
    <name type="scientific">Actinomadura macrotermitis</name>
    <dbReference type="NCBI Taxonomy" id="2585200"/>
    <lineage>
        <taxon>Bacteria</taxon>
        <taxon>Bacillati</taxon>
        <taxon>Actinomycetota</taxon>
        <taxon>Actinomycetes</taxon>
        <taxon>Streptosporangiales</taxon>
        <taxon>Thermomonosporaceae</taxon>
        <taxon>Actinomadura</taxon>
    </lineage>
</organism>
<dbReference type="Proteomes" id="UP000487268">
    <property type="component" value="Unassembled WGS sequence"/>
</dbReference>
<dbReference type="RefSeq" id="WP_153537103.1">
    <property type="nucleotide sequence ID" value="NZ_WEGH01000003.1"/>
</dbReference>
<accession>A0A7K0C2L7</accession>
<protein>
    <submittedName>
        <fullName evidence="1">Uncharacterized protein</fullName>
    </submittedName>
</protein>
<dbReference type="OrthoDB" id="265651at2"/>
<gene>
    <name evidence="1" type="ORF">ACRB68_54620</name>
</gene>
<evidence type="ECO:0000313" key="2">
    <source>
        <dbReference type="Proteomes" id="UP000487268"/>
    </source>
</evidence>
<reference evidence="1 2" key="1">
    <citation type="submission" date="2019-10" db="EMBL/GenBank/DDBJ databases">
        <title>Actinomadura rubteroloni sp. nov. and Actinomadura macrotermitis sp. nov., isolated from the gut of fungus growing-termite Macrotermes natalensis.</title>
        <authorList>
            <person name="Benndorf R."/>
            <person name="Martin K."/>
            <person name="Kuefner M."/>
            <person name="De Beer W."/>
            <person name="Kaster A.-K."/>
            <person name="Vollmers J."/>
            <person name="Poulsen M."/>
            <person name="Beemelmanns C."/>
        </authorList>
    </citation>
    <scope>NUCLEOTIDE SEQUENCE [LARGE SCALE GENOMIC DNA]</scope>
    <source>
        <strain evidence="1 2">RB68</strain>
    </source>
</reference>
<proteinExistence type="predicted"/>
<dbReference type="AlphaFoldDB" id="A0A7K0C2L7"/>